<dbReference type="GO" id="GO:0005694">
    <property type="term" value="C:chromosome"/>
    <property type="evidence" value="ECO:0007669"/>
    <property type="project" value="TreeGrafter"/>
</dbReference>
<keyword evidence="6 11" id="KW-0067">ATP-binding</keyword>
<dbReference type="GO" id="GO:0016887">
    <property type="term" value="F:ATP hydrolysis activity"/>
    <property type="evidence" value="ECO:0007669"/>
    <property type="project" value="RHEA"/>
</dbReference>
<dbReference type="SUPFAM" id="SSF52540">
    <property type="entry name" value="P-loop containing nucleoside triphosphate hydrolases"/>
    <property type="match status" value="2"/>
</dbReference>
<comment type="subcellular location">
    <subcellularLocation>
        <location evidence="1 11">Nucleus</location>
    </subcellularLocation>
</comment>
<dbReference type="NCBIfam" id="TIGR00614">
    <property type="entry name" value="recQ_fam"/>
    <property type="match status" value="1"/>
</dbReference>
<name>A0A1W0E4R0_9MICR</name>
<dbReference type="PANTHER" id="PTHR13710:SF153">
    <property type="entry name" value="RECQ-LIKE DNA HELICASE BLM"/>
    <property type="match status" value="1"/>
</dbReference>
<dbReference type="OrthoDB" id="10261556at2759"/>
<evidence type="ECO:0000256" key="7">
    <source>
        <dbReference type="ARBA" id="ARBA00023125"/>
    </source>
</evidence>
<evidence type="ECO:0000256" key="2">
    <source>
        <dbReference type="ARBA" id="ARBA00005446"/>
    </source>
</evidence>
<keyword evidence="4 11" id="KW-0378">Hydrolase</keyword>
<comment type="catalytic activity">
    <reaction evidence="11">
        <text>ATP + H2O = ADP + phosphate + H(+)</text>
        <dbReference type="Rhea" id="RHEA:13065"/>
        <dbReference type="ChEBI" id="CHEBI:15377"/>
        <dbReference type="ChEBI" id="CHEBI:15378"/>
        <dbReference type="ChEBI" id="CHEBI:30616"/>
        <dbReference type="ChEBI" id="CHEBI:43474"/>
        <dbReference type="ChEBI" id="CHEBI:456216"/>
    </reaction>
</comment>
<dbReference type="InterPro" id="IPR002464">
    <property type="entry name" value="DNA/RNA_helicase_DEAH_CS"/>
</dbReference>
<feature type="compositionally biased region" description="Polar residues" evidence="12">
    <location>
        <begin position="7"/>
        <end position="19"/>
    </location>
</feature>
<dbReference type="VEuPathDB" id="MicrosporidiaDB:EHP00_863"/>
<keyword evidence="3 11" id="KW-0547">Nucleotide-binding</keyword>
<evidence type="ECO:0000256" key="4">
    <source>
        <dbReference type="ARBA" id="ARBA00022801"/>
    </source>
</evidence>
<dbReference type="GO" id="GO:0000724">
    <property type="term" value="P:double-strand break repair via homologous recombination"/>
    <property type="evidence" value="ECO:0007669"/>
    <property type="project" value="TreeGrafter"/>
</dbReference>
<evidence type="ECO:0000256" key="5">
    <source>
        <dbReference type="ARBA" id="ARBA00022806"/>
    </source>
</evidence>
<dbReference type="InterPro" id="IPR027417">
    <property type="entry name" value="P-loop_NTPase"/>
</dbReference>
<dbReference type="Pfam" id="PF09382">
    <property type="entry name" value="RQC"/>
    <property type="match status" value="1"/>
</dbReference>
<dbReference type="Pfam" id="PF16124">
    <property type="entry name" value="RecQ_Zn_bind"/>
    <property type="match status" value="1"/>
</dbReference>
<evidence type="ECO:0000256" key="6">
    <source>
        <dbReference type="ARBA" id="ARBA00022840"/>
    </source>
</evidence>
<dbReference type="InterPro" id="IPR011545">
    <property type="entry name" value="DEAD/DEAH_box_helicase_dom"/>
</dbReference>
<dbReference type="Pfam" id="PF00270">
    <property type="entry name" value="DEAD"/>
    <property type="match status" value="1"/>
</dbReference>
<dbReference type="AlphaFoldDB" id="A0A1W0E4R0"/>
<accession>A0A1W0E4R0</accession>
<dbReference type="SMART" id="SM00490">
    <property type="entry name" value="HELICc"/>
    <property type="match status" value="1"/>
</dbReference>
<dbReference type="GO" id="GO:0005634">
    <property type="term" value="C:nucleus"/>
    <property type="evidence" value="ECO:0007669"/>
    <property type="project" value="UniProtKB-SubCell"/>
</dbReference>
<dbReference type="GO" id="GO:0031573">
    <property type="term" value="P:mitotic intra-S DNA damage checkpoint signaling"/>
    <property type="evidence" value="ECO:0007669"/>
    <property type="project" value="UniProtKB-ARBA"/>
</dbReference>
<dbReference type="Gene3D" id="3.40.50.300">
    <property type="entry name" value="P-loop containing nucleotide triphosphate hydrolases"/>
    <property type="match status" value="2"/>
</dbReference>
<evidence type="ECO:0000256" key="3">
    <source>
        <dbReference type="ARBA" id="ARBA00022741"/>
    </source>
</evidence>
<evidence type="ECO:0000256" key="9">
    <source>
        <dbReference type="ARBA" id="ARBA00023242"/>
    </source>
</evidence>
<protein>
    <recommendedName>
        <fullName evidence="11">ATP-dependent DNA helicase</fullName>
        <ecNumber evidence="11">5.6.2.4</ecNumber>
    </recommendedName>
</protein>
<feature type="domain" description="Helicase C-terminal" evidence="14">
    <location>
        <begin position="534"/>
        <end position="682"/>
    </location>
</feature>
<dbReference type="InterPro" id="IPR004589">
    <property type="entry name" value="DNA_helicase_ATP-dep_RecQ"/>
</dbReference>
<dbReference type="STRING" id="646526.A0A1W0E4R0"/>
<dbReference type="PROSITE" id="PS51194">
    <property type="entry name" value="HELICASE_CTER"/>
    <property type="match status" value="1"/>
</dbReference>
<dbReference type="InterPro" id="IPR001650">
    <property type="entry name" value="Helicase_C-like"/>
</dbReference>
<comment type="catalytic activity">
    <reaction evidence="10 11">
        <text>Couples ATP hydrolysis with the unwinding of duplex DNA by translocating in the 3'-5' direction.</text>
        <dbReference type="EC" id="5.6.2.4"/>
    </reaction>
</comment>
<dbReference type="GO" id="GO:0005737">
    <property type="term" value="C:cytoplasm"/>
    <property type="evidence" value="ECO:0007669"/>
    <property type="project" value="TreeGrafter"/>
</dbReference>
<dbReference type="EC" id="5.6.2.4" evidence="11"/>
<proteinExistence type="inferred from homology"/>
<dbReference type="PROSITE" id="PS51192">
    <property type="entry name" value="HELICASE_ATP_BIND_1"/>
    <property type="match status" value="1"/>
</dbReference>
<evidence type="ECO:0000256" key="1">
    <source>
        <dbReference type="ARBA" id="ARBA00004123"/>
    </source>
</evidence>
<evidence type="ECO:0000259" key="13">
    <source>
        <dbReference type="PROSITE" id="PS51192"/>
    </source>
</evidence>
<dbReference type="InterPro" id="IPR014001">
    <property type="entry name" value="Helicase_ATP-bd"/>
</dbReference>
<feature type="compositionally biased region" description="Low complexity" evidence="12">
    <location>
        <begin position="26"/>
        <end position="38"/>
    </location>
</feature>
<reference evidence="15 16" key="1">
    <citation type="journal article" date="2017" name="Environ. Microbiol.">
        <title>Decay of the glycolytic pathway and adaptation to intranuclear parasitism within Enterocytozoonidae microsporidia.</title>
        <authorList>
            <person name="Wiredu Boakye D."/>
            <person name="Jaroenlak P."/>
            <person name="Prachumwat A."/>
            <person name="Williams T.A."/>
            <person name="Bateman K.S."/>
            <person name="Itsathitphaisarn O."/>
            <person name="Sritunyalucksana K."/>
            <person name="Paszkiewicz K.H."/>
            <person name="Moore K.A."/>
            <person name="Stentiford G.D."/>
            <person name="Williams B.A."/>
        </authorList>
    </citation>
    <scope>NUCLEOTIDE SEQUENCE [LARGE SCALE GENOMIC DNA]</scope>
    <source>
        <strain evidence="15 16">TH1</strain>
    </source>
</reference>
<dbReference type="Pfam" id="PF00271">
    <property type="entry name" value="Helicase_C"/>
    <property type="match status" value="1"/>
</dbReference>
<evidence type="ECO:0000256" key="12">
    <source>
        <dbReference type="SAM" id="MobiDB-lite"/>
    </source>
</evidence>
<comment type="similarity">
    <text evidence="2 11">Belongs to the helicase family. RecQ subfamily.</text>
</comment>
<gene>
    <name evidence="15" type="primary">rqh1</name>
    <name evidence="15" type="ORF">EHP00_863</name>
</gene>
<feature type="region of interest" description="Disordered" evidence="12">
    <location>
        <begin position="1"/>
        <end position="38"/>
    </location>
</feature>
<keyword evidence="7" id="KW-0238">DNA-binding</keyword>
<dbReference type="GO" id="GO:0006260">
    <property type="term" value="P:DNA replication"/>
    <property type="evidence" value="ECO:0007669"/>
    <property type="project" value="InterPro"/>
</dbReference>
<dbReference type="GO" id="GO:0000729">
    <property type="term" value="P:DNA double-strand break processing"/>
    <property type="evidence" value="ECO:0007669"/>
    <property type="project" value="UniProtKB-ARBA"/>
</dbReference>
<dbReference type="InterPro" id="IPR032284">
    <property type="entry name" value="RecQ_Zn-bd"/>
</dbReference>
<dbReference type="GO" id="GO:0009378">
    <property type="term" value="F:four-way junction helicase activity"/>
    <property type="evidence" value="ECO:0007669"/>
    <property type="project" value="TreeGrafter"/>
</dbReference>
<comment type="caution">
    <text evidence="15">The sequence shown here is derived from an EMBL/GenBank/DDBJ whole genome shotgun (WGS) entry which is preliminary data.</text>
</comment>
<dbReference type="GO" id="GO:0003677">
    <property type="term" value="F:DNA binding"/>
    <property type="evidence" value="ECO:0007669"/>
    <property type="project" value="UniProtKB-KW"/>
</dbReference>
<dbReference type="CDD" id="cd18794">
    <property type="entry name" value="SF2_C_RecQ"/>
    <property type="match status" value="1"/>
</dbReference>
<dbReference type="PANTHER" id="PTHR13710">
    <property type="entry name" value="DNA HELICASE RECQ FAMILY MEMBER"/>
    <property type="match status" value="1"/>
</dbReference>
<evidence type="ECO:0000259" key="14">
    <source>
        <dbReference type="PROSITE" id="PS51194"/>
    </source>
</evidence>
<organism evidence="15 16">
    <name type="scientific">Ecytonucleospora hepatopenaei</name>
    <dbReference type="NCBI Taxonomy" id="646526"/>
    <lineage>
        <taxon>Eukaryota</taxon>
        <taxon>Fungi</taxon>
        <taxon>Fungi incertae sedis</taxon>
        <taxon>Microsporidia</taxon>
        <taxon>Enterocytozoonidae</taxon>
        <taxon>Ecytonucleospora</taxon>
    </lineage>
</organism>
<dbReference type="CDD" id="cd17920">
    <property type="entry name" value="DEXHc_RecQ"/>
    <property type="match status" value="1"/>
</dbReference>
<dbReference type="GO" id="GO:0005524">
    <property type="term" value="F:ATP binding"/>
    <property type="evidence" value="ECO:0007669"/>
    <property type="project" value="UniProtKB-KW"/>
</dbReference>
<dbReference type="PROSITE" id="PS00690">
    <property type="entry name" value="DEAH_ATP_HELICASE"/>
    <property type="match status" value="1"/>
</dbReference>
<evidence type="ECO:0000313" key="16">
    <source>
        <dbReference type="Proteomes" id="UP000192758"/>
    </source>
</evidence>
<dbReference type="Gene3D" id="1.10.10.10">
    <property type="entry name" value="Winged helix-like DNA-binding domain superfamily/Winged helix DNA-binding domain"/>
    <property type="match status" value="1"/>
</dbReference>
<feature type="domain" description="Helicase ATP-binding" evidence="13">
    <location>
        <begin position="335"/>
        <end position="509"/>
    </location>
</feature>
<dbReference type="EMBL" id="MNPJ01000021">
    <property type="protein sequence ID" value="OQS54220.1"/>
    <property type="molecule type" value="Genomic_DNA"/>
</dbReference>
<keyword evidence="8" id="KW-0413">Isomerase</keyword>
<dbReference type="InterPro" id="IPR036388">
    <property type="entry name" value="WH-like_DNA-bd_sf"/>
</dbReference>
<keyword evidence="16" id="KW-1185">Reference proteome</keyword>
<evidence type="ECO:0000256" key="11">
    <source>
        <dbReference type="RuleBase" id="RU364117"/>
    </source>
</evidence>
<dbReference type="FunFam" id="3.40.50.300:FF:000296">
    <property type="entry name" value="ATP-dependent DNA helicase RecQ"/>
    <property type="match status" value="1"/>
</dbReference>
<dbReference type="Proteomes" id="UP000192758">
    <property type="component" value="Unassembled WGS sequence"/>
</dbReference>
<dbReference type="InterPro" id="IPR018982">
    <property type="entry name" value="RQC_domain"/>
</dbReference>
<dbReference type="FunFam" id="3.40.50.300:FF:000340">
    <property type="entry name" value="Bloom syndrome, RecQ helicase"/>
    <property type="match status" value="1"/>
</dbReference>
<evidence type="ECO:0000256" key="8">
    <source>
        <dbReference type="ARBA" id="ARBA00023235"/>
    </source>
</evidence>
<dbReference type="GO" id="GO:0043138">
    <property type="term" value="F:3'-5' DNA helicase activity"/>
    <property type="evidence" value="ECO:0007669"/>
    <property type="project" value="UniProtKB-EC"/>
</dbReference>
<keyword evidence="9 11" id="KW-0539">Nucleus</keyword>
<sequence length="875" mass="101498">MRKKQYSLESNDTFLNISKNTHENTNDNPNENTNNNEDTSIINFNTDDILTSEVNNKKNAKKQKYSSDDFLSFSTSVNNKIEREEMHENSKINKICEDSKQLSHIEIESSMENYKSKKIKRNFICDTQEPKEENTLEKTDSFIADRKRCLEEGLTYYSLEESSTVKDVSLGEAPHLTCKEEHEYETYTVTSDTEKPNKYIETHACVNLKDESSEKCNEKSFIEFSSDETCKLMETEKNIKRLQKGRNSLDSKNKEIYDFCSLSTDVEKNTVNKEENLKNNQMTFEDAFEEVAMTNHFNIELESNHSENLPKTPERWFLQNVFGLVDFRFDQEKIIQASLKNEDVFVLMPTGGGKSLCYQLPALMAYGITLVVSPLLSLIQDQVNGLLNKNIPSAALNSHITSTEREFISSTILNTDYLKIIYVTPELIRNSYSFKNVLNRLYGENRLARFVIDEAHCVSQWGNDFRPDYYELRQLRNLYPTVPIIALTATATKKVSEDIQKTLQLKNFRTFKTSFNRSNLTYKVIRNCSDKKNDILAFITSYYPNSPGIIYCTSKKDCEIITEKLQSDLKIVYYHAGLSKNERCRIQEQWNDGTYNIIVGTIAFGMGIDKPDVRFVIHYSIPKSLEGYYQETGRAGRDGMESTCVLYYSYGDTKIHEFLISGSANTSKEQKTRLRNELQKVIEYCQNKTICRRKMVLKHFDEDFDERKCRGTCDVCATRKNIKSVDYTKEAREIHKILKDANKHTQITLNQLCDIYRGSSNKKTKEIIVKMGNINFKANKKLSKEILMEIIMKMVGLGIVENVVEKKGKFIHKYIKAKNRFISKIEIHEENKENANHNNVDKLVGSGSIFDKYVGERYKEEDFFSEDFNQYEHEL</sequence>
<dbReference type="SMART" id="SM00487">
    <property type="entry name" value="DEXDc"/>
    <property type="match status" value="1"/>
</dbReference>
<evidence type="ECO:0000313" key="15">
    <source>
        <dbReference type="EMBL" id="OQS54220.1"/>
    </source>
</evidence>
<evidence type="ECO:0000256" key="10">
    <source>
        <dbReference type="ARBA" id="ARBA00034617"/>
    </source>
</evidence>
<keyword evidence="5 11" id="KW-0347">Helicase</keyword>